<comment type="similarity">
    <text evidence="1">Belongs to the sulfur carrier protein TusA family.</text>
</comment>
<comment type="caution">
    <text evidence="3">The sequence shown here is derived from an EMBL/GenBank/DDBJ whole genome shotgun (WGS) entry which is preliminary data.</text>
</comment>
<dbReference type="PROSITE" id="PS01148">
    <property type="entry name" value="UPF0033"/>
    <property type="match status" value="1"/>
</dbReference>
<organism evidence="3 4">
    <name type="scientific">Candidatus Acididesulfobacter diazotrophicus</name>
    <dbReference type="NCBI Taxonomy" id="2597226"/>
    <lineage>
        <taxon>Bacteria</taxon>
        <taxon>Deltaproteobacteria</taxon>
        <taxon>Candidatus Acidulodesulfobacterales</taxon>
        <taxon>Candidatus Acididesulfobacter</taxon>
    </lineage>
</organism>
<dbReference type="EMBL" id="SGBB01000012">
    <property type="protein sequence ID" value="RZD18201.1"/>
    <property type="molecule type" value="Genomic_DNA"/>
</dbReference>
<evidence type="ECO:0000313" key="4">
    <source>
        <dbReference type="Proteomes" id="UP000319296"/>
    </source>
</evidence>
<dbReference type="Pfam" id="PF01206">
    <property type="entry name" value="TusA"/>
    <property type="match status" value="1"/>
</dbReference>
<dbReference type="SUPFAM" id="SSF64307">
    <property type="entry name" value="SirA-like"/>
    <property type="match status" value="1"/>
</dbReference>
<reference evidence="3 4" key="1">
    <citation type="journal article" date="2019" name="ISME J.">
        <title>Insights into ecological role of a new deltaproteobacterial order Candidatus Acidulodesulfobacterales by metagenomics and metatranscriptomics.</title>
        <authorList>
            <person name="Tan S."/>
            <person name="Liu J."/>
            <person name="Fang Y."/>
            <person name="Hedlund B.P."/>
            <person name="Lian Z.H."/>
            <person name="Huang L.Y."/>
            <person name="Li J.T."/>
            <person name="Huang L.N."/>
            <person name="Li W.J."/>
            <person name="Jiang H.C."/>
            <person name="Dong H.L."/>
            <person name="Shu W.S."/>
        </authorList>
    </citation>
    <scope>NUCLEOTIDE SEQUENCE [LARGE SCALE GENOMIC DNA]</scope>
    <source>
        <strain evidence="3">AP1</strain>
    </source>
</reference>
<proteinExistence type="inferred from homology"/>
<protein>
    <submittedName>
        <fullName evidence="3">Sulfurtransferase TusA family protein</fullName>
    </submittedName>
</protein>
<feature type="domain" description="UPF0033" evidence="2">
    <location>
        <begin position="6"/>
        <end position="30"/>
    </location>
</feature>
<name>A0A519BLP6_9DELT</name>
<dbReference type="Proteomes" id="UP000319296">
    <property type="component" value="Unassembled WGS sequence"/>
</dbReference>
<dbReference type="InterPro" id="IPR036868">
    <property type="entry name" value="TusA-like_sf"/>
</dbReference>
<keyword evidence="3" id="KW-0808">Transferase</keyword>
<dbReference type="AlphaFoldDB" id="A0A519BLP6"/>
<sequence length="73" mass="8279">MPVQIIDARGLKCPQPILKITANAIKMKPGDILEIMADCATFENDVRDWCSRSKKMLMWIKEEAGAKKAQIQF</sequence>
<accession>A0A519BLP6</accession>
<evidence type="ECO:0000313" key="3">
    <source>
        <dbReference type="EMBL" id="RZD18201.1"/>
    </source>
</evidence>
<dbReference type="Gene3D" id="3.30.110.40">
    <property type="entry name" value="TusA-like domain"/>
    <property type="match status" value="1"/>
</dbReference>
<dbReference type="CDD" id="cd00291">
    <property type="entry name" value="SirA_YedF_YeeD"/>
    <property type="match status" value="1"/>
</dbReference>
<dbReference type="GO" id="GO:0016740">
    <property type="term" value="F:transferase activity"/>
    <property type="evidence" value="ECO:0007669"/>
    <property type="project" value="UniProtKB-KW"/>
</dbReference>
<dbReference type="PANTHER" id="PTHR33279">
    <property type="entry name" value="SULFUR CARRIER PROTEIN YEDF-RELATED"/>
    <property type="match status" value="1"/>
</dbReference>
<dbReference type="InterPro" id="IPR001455">
    <property type="entry name" value="TusA-like"/>
</dbReference>
<evidence type="ECO:0000259" key="2">
    <source>
        <dbReference type="PROSITE" id="PS01148"/>
    </source>
</evidence>
<dbReference type="PANTHER" id="PTHR33279:SF6">
    <property type="entry name" value="SULFUR CARRIER PROTEIN YEDF-RELATED"/>
    <property type="match status" value="1"/>
</dbReference>
<evidence type="ECO:0000256" key="1">
    <source>
        <dbReference type="ARBA" id="ARBA00008984"/>
    </source>
</evidence>
<gene>
    <name evidence="3" type="ORF">EVG15_07005</name>
</gene>